<dbReference type="CDD" id="cd07560">
    <property type="entry name" value="Peptidase_S41_CPP"/>
    <property type="match status" value="1"/>
</dbReference>
<evidence type="ECO:0000313" key="8">
    <source>
        <dbReference type="EMBL" id="SDG10039.1"/>
    </source>
</evidence>
<evidence type="ECO:0000256" key="3">
    <source>
        <dbReference type="ARBA" id="ARBA00022801"/>
    </source>
</evidence>
<dbReference type="GO" id="GO:0006508">
    <property type="term" value="P:proteolysis"/>
    <property type="evidence" value="ECO:0007669"/>
    <property type="project" value="UniProtKB-KW"/>
</dbReference>
<evidence type="ECO:0000256" key="4">
    <source>
        <dbReference type="ARBA" id="ARBA00022825"/>
    </source>
</evidence>
<comment type="similarity">
    <text evidence="1 5">Belongs to the peptidase S41A family.</text>
</comment>
<dbReference type="GO" id="GO:0007165">
    <property type="term" value="P:signal transduction"/>
    <property type="evidence" value="ECO:0007669"/>
    <property type="project" value="TreeGrafter"/>
</dbReference>
<dbReference type="Proteomes" id="UP000198748">
    <property type="component" value="Unassembled WGS sequence"/>
</dbReference>
<dbReference type="InterPro" id="IPR005151">
    <property type="entry name" value="Tail-specific_protease"/>
</dbReference>
<evidence type="ECO:0000256" key="2">
    <source>
        <dbReference type="ARBA" id="ARBA00022670"/>
    </source>
</evidence>
<evidence type="ECO:0000256" key="1">
    <source>
        <dbReference type="ARBA" id="ARBA00009179"/>
    </source>
</evidence>
<dbReference type="FunFam" id="3.90.226.10:FF:000090">
    <property type="entry name" value="Tail-specific protease"/>
    <property type="match status" value="1"/>
</dbReference>
<dbReference type="CDD" id="cd06782">
    <property type="entry name" value="cpPDZ_CPP-like"/>
    <property type="match status" value="1"/>
</dbReference>
<dbReference type="Gene3D" id="3.90.226.10">
    <property type="entry name" value="2-enoyl-CoA Hydratase, Chain A, domain 1"/>
    <property type="match status" value="1"/>
</dbReference>
<dbReference type="Gene3D" id="2.30.42.10">
    <property type="match status" value="1"/>
</dbReference>
<evidence type="ECO:0000313" key="9">
    <source>
        <dbReference type="Proteomes" id="UP000198748"/>
    </source>
</evidence>
<gene>
    <name evidence="8" type="ORF">SAMN04487996_11549</name>
</gene>
<organism evidence="8 9">
    <name type="scientific">Dyadobacter soli</name>
    <dbReference type="NCBI Taxonomy" id="659014"/>
    <lineage>
        <taxon>Bacteria</taxon>
        <taxon>Pseudomonadati</taxon>
        <taxon>Bacteroidota</taxon>
        <taxon>Cytophagia</taxon>
        <taxon>Cytophagales</taxon>
        <taxon>Spirosomataceae</taxon>
        <taxon>Dyadobacter</taxon>
    </lineage>
</organism>
<dbReference type="SUPFAM" id="SSF50156">
    <property type="entry name" value="PDZ domain-like"/>
    <property type="match status" value="1"/>
</dbReference>
<protein>
    <submittedName>
        <fullName evidence="8">Carboxyl-terminal processing protease</fullName>
    </submittedName>
</protein>
<dbReference type="Pfam" id="PF03572">
    <property type="entry name" value="Peptidase_S41"/>
    <property type="match status" value="1"/>
</dbReference>
<dbReference type="RefSeq" id="WP_090155230.1">
    <property type="nucleotide sequence ID" value="NZ_FNAN01000015.1"/>
</dbReference>
<dbReference type="SUPFAM" id="SSF52096">
    <property type="entry name" value="ClpP/crotonase"/>
    <property type="match status" value="1"/>
</dbReference>
<name>A0A1G7RIN4_9BACT</name>
<dbReference type="AlphaFoldDB" id="A0A1G7RIN4"/>
<evidence type="ECO:0000256" key="5">
    <source>
        <dbReference type="RuleBase" id="RU004404"/>
    </source>
</evidence>
<dbReference type="OrthoDB" id="9812068at2"/>
<feature type="compositionally biased region" description="Basic and acidic residues" evidence="6">
    <location>
        <begin position="631"/>
        <end position="645"/>
    </location>
</feature>
<dbReference type="Pfam" id="PF00595">
    <property type="entry name" value="PDZ"/>
    <property type="match status" value="1"/>
</dbReference>
<dbReference type="NCBIfam" id="TIGR00225">
    <property type="entry name" value="prc"/>
    <property type="match status" value="1"/>
</dbReference>
<dbReference type="GO" id="GO:0004175">
    <property type="term" value="F:endopeptidase activity"/>
    <property type="evidence" value="ECO:0007669"/>
    <property type="project" value="TreeGrafter"/>
</dbReference>
<dbReference type="SMART" id="SM00245">
    <property type="entry name" value="TSPc"/>
    <property type="match status" value="1"/>
</dbReference>
<dbReference type="SMART" id="SM00228">
    <property type="entry name" value="PDZ"/>
    <property type="match status" value="1"/>
</dbReference>
<feature type="domain" description="PDZ" evidence="7">
    <location>
        <begin position="244"/>
        <end position="321"/>
    </location>
</feature>
<dbReference type="PANTHER" id="PTHR32060:SF22">
    <property type="entry name" value="CARBOXYL-TERMINAL-PROCESSING PEPTIDASE 3, CHLOROPLASTIC"/>
    <property type="match status" value="1"/>
</dbReference>
<keyword evidence="4 5" id="KW-0720">Serine protease</keyword>
<dbReference type="InterPro" id="IPR036034">
    <property type="entry name" value="PDZ_sf"/>
</dbReference>
<evidence type="ECO:0000259" key="7">
    <source>
        <dbReference type="PROSITE" id="PS50106"/>
    </source>
</evidence>
<dbReference type="InterPro" id="IPR004447">
    <property type="entry name" value="Peptidase_S41A"/>
</dbReference>
<feature type="compositionally biased region" description="Basic and acidic residues" evidence="6">
    <location>
        <begin position="665"/>
        <end position="674"/>
    </location>
</feature>
<dbReference type="PROSITE" id="PS50106">
    <property type="entry name" value="PDZ"/>
    <property type="match status" value="1"/>
</dbReference>
<feature type="compositionally biased region" description="Acidic residues" evidence="6">
    <location>
        <begin position="654"/>
        <end position="664"/>
    </location>
</feature>
<dbReference type="InterPro" id="IPR020992">
    <property type="entry name" value="Tail_Prtase_C"/>
</dbReference>
<keyword evidence="3 5" id="KW-0378">Hydrolase</keyword>
<evidence type="ECO:0000256" key="6">
    <source>
        <dbReference type="SAM" id="MobiDB-lite"/>
    </source>
</evidence>
<dbReference type="InterPro" id="IPR001478">
    <property type="entry name" value="PDZ"/>
</dbReference>
<sequence length="709" mass="80303">MKKYLITLIPVVLLGWQRGPVQERVGVTAPTASSMDEDIKPIPAQYKAEELTTRILSSYHYRKTKLNDSLSVAIFDKYIDAIDHGKLYYLASDLADFEQYKNSFDDYLQKRELDVPFQMYNVFRKRYQERSTYIQTLLKEPKPFDFNQDESMNTDREKAAWAKNSDELNDTWRKYLKSEALDLKLSGKADTAVISTLRDRYKSRDRALGRIRTEQVFQMFMNAYSESLDPHTSYMAPTSADRFKQEMSQSLEGIGALLREEDNYIKIVEVIPGGPAFKGKQLKKEDKIVSVAQGDEGKFVDIVGWFVDDAVKLIKGPKSTVVRLQIISADALPGAAPKEYRLVREKIKLEEQRAKSEIVSINNGNKDYKIGVIDIPLFYRDFEGAQHREKEFSSTTRDVQKLITELQTSNVDGIVIDLRNNGGGSLTEAVSLTGLFINRGPVVQVKESQGEIEVQSDNDPSIAYDGPLAVMVNRFSASASEIFAAAIQDYKRGLIVGEQTYGKGTVQTLIDLNQWVPKEPDQLGQVKLTVAKFYRINGSSTQLKGVMPDLELPTAFKVNEYGEGSQPSALPWDQIPSSRYEVASNINPKIIEQLRDKYKHRLKTDEELKTLVKTLDDFKEARENKIVSLQESKRKAEREEAEKKRAAMKQLGEDNVDGDDEEETDPKAAEAPKDVKKKKDIYLTETGRMLADLIVISKEPSLAGTKKKQ</sequence>
<dbReference type="PANTHER" id="PTHR32060">
    <property type="entry name" value="TAIL-SPECIFIC PROTEASE"/>
    <property type="match status" value="1"/>
</dbReference>
<dbReference type="GO" id="GO:0030288">
    <property type="term" value="C:outer membrane-bounded periplasmic space"/>
    <property type="evidence" value="ECO:0007669"/>
    <property type="project" value="TreeGrafter"/>
</dbReference>
<accession>A0A1G7RIN4</accession>
<dbReference type="InterPro" id="IPR040573">
    <property type="entry name" value="TSP_N"/>
</dbReference>
<keyword evidence="9" id="KW-1185">Reference proteome</keyword>
<proteinExistence type="inferred from homology"/>
<dbReference type="InterPro" id="IPR029045">
    <property type="entry name" value="ClpP/crotonase-like_dom_sf"/>
</dbReference>
<dbReference type="Pfam" id="PF11818">
    <property type="entry name" value="DUF3340"/>
    <property type="match status" value="1"/>
</dbReference>
<feature type="region of interest" description="Disordered" evidence="6">
    <location>
        <begin position="631"/>
        <end position="676"/>
    </location>
</feature>
<dbReference type="STRING" id="659014.SAMN04487996_11549"/>
<keyword evidence="2 5" id="KW-0645">Protease</keyword>
<reference evidence="9" key="1">
    <citation type="submission" date="2016-10" db="EMBL/GenBank/DDBJ databases">
        <authorList>
            <person name="Varghese N."/>
            <person name="Submissions S."/>
        </authorList>
    </citation>
    <scope>NUCLEOTIDE SEQUENCE [LARGE SCALE GENOMIC DNA]</scope>
    <source>
        <strain evidence="9">DSM 25329</strain>
    </source>
</reference>
<dbReference type="GO" id="GO:0008236">
    <property type="term" value="F:serine-type peptidase activity"/>
    <property type="evidence" value="ECO:0007669"/>
    <property type="project" value="UniProtKB-KW"/>
</dbReference>
<dbReference type="EMBL" id="FNAN01000015">
    <property type="protein sequence ID" value="SDG10039.1"/>
    <property type="molecule type" value="Genomic_DNA"/>
</dbReference>
<dbReference type="Pfam" id="PF17804">
    <property type="entry name" value="TSP_NTD"/>
    <property type="match status" value="1"/>
</dbReference>